<dbReference type="OrthoDB" id="9775082at2"/>
<dbReference type="GO" id="GO:0016491">
    <property type="term" value="F:oxidoreductase activity"/>
    <property type="evidence" value="ECO:0007669"/>
    <property type="project" value="UniProtKB-KW"/>
</dbReference>
<evidence type="ECO:0000256" key="3">
    <source>
        <dbReference type="ARBA" id="ARBA00022630"/>
    </source>
</evidence>
<dbReference type="InterPro" id="IPR016166">
    <property type="entry name" value="FAD-bd_PCMH"/>
</dbReference>
<evidence type="ECO:0000313" key="7">
    <source>
        <dbReference type="EMBL" id="KUJ81105.1"/>
    </source>
</evidence>
<sequence>MFDLRTLDGHSATVNQSALDSLDASLRGSVFLPGSPDYDAARVTWNSIVDRRPGFVIRALGASDVQKAVNFVRETGLIMSVRSGGHQIAGHAVADDAVMLDLSHMRSVHVDPHTRTARVAPGAVLADVDRETQAHGLVVPVGINGTTGIAGLTLGGGFGWTTRKFGMTIDNLISAEVITADGSIVTASDSSHPDLFWAIRGGGGNFGVVTSFEFQLHPLGPEVLSGLVVHPIEEASGLLVEYARIADTAPDELTVWSVMRKAPPLPFLPEEWHGREVLIFAACYAGPIADGEAALAGLRSLGEPIADVISPHAFVDWQAAFDPLLTEGARNYWKSHDFSTLPAEAISELLEGIATLPDPASEVFIAHVGGAMARVAPDATAYPERSAHFIMNVHTRWEDPAKDDACIAWARALYDRMTPHSTGSAYVNFMPADEADHMSGAYGANGKKLAQIKGQYDPDNLFRINHNIQPG</sequence>
<dbReference type="InterPro" id="IPR006093">
    <property type="entry name" value="Oxy_OxRdtase_FAD_BS"/>
</dbReference>
<evidence type="ECO:0000256" key="5">
    <source>
        <dbReference type="ARBA" id="ARBA00023002"/>
    </source>
</evidence>
<comment type="cofactor">
    <cofactor evidence="1">
        <name>FAD</name>
        <dbReference type="ChEBI" id="CHEBI:57692"/>
    </cofactor>
</comment>
<accession>A0A0X3TZ94</accession>
<evidence type="ECO:0000259" key="6">
    <source>
        <dbReference type="PROSITE" id="PS51387"/>
    </source>
</evidence>
<keyword evidence="8" id="KW-1185">Reference proteome</keyword>
<dbReference type="InterPro" id="IPR006094">
    <property type="entry name" value="Oxid_FAD_bind_N"/>
</dbReference>
<dbReference type="PROSITE" id="PS00862">
    <property type="entry name" value="OX2_COVAL_FAD"/>
    <property type="match status" value="1"/>
</dbReference>
<dbReference type="Gene3D" id="3.40.462.20">
    <property type="match status" value="1"/>
</dbReference>
<dbReference type="PROSITE" id="PS51387">
    <property type="entry name" value="FAD_PCMH"/>
    <property type="match status" value="1"/>
</dbReference>
<dbReference type="InterPro" id="IPR050416">
    <property type="entry name" value="FAD-linked_Oxidoreductase"/>
</dbReference>
<dbReference type="InterPro" id="IPR012951">
    <property type="entry name" value="BBE"/>
</dbReference>
<dbReference type="Gene3D" id="3.30.465.10">
    <property type="match status" value="1"/>
</dbReference>
<dbReference type="Gene3D" id="3.30.43.10">
    <property type="entry name" value="Uridine Diphospho-n-acetylenolpyruvylglucosamine Reductase, domain 2"/>
    <property type="match status" value="1"/>
</dbReference>
<evidence type="ECO:0000313" key="8">
    <source>
        <dbReference type="Proteomes" id="UP000053690"/>
    </source>
</evidence>
<dbReference type="InterPro" id="IPR016167">
    <property type="entry name" value="FAD-bd_PCMH_sub1"/>
</dbReference>
<dbReference type="GO" id="GO:0071949">
    <property type="term" value="F:FAD binding"/>
    <property type="evidence" value="ECO:0007669"/>
    <property type="project" value="InterPro"/>
</dbReference>
<dbReference type="Pfam" id="PF08031">
    <property type="entry name" value="BBE"/>
    <property type="match status" value="1"/>
</dbReference>
<gene>
    <name evidence="7" type="ORF">AVO44_04330</name>
</gene>
<keyword evidence="5" id="KW-0560">Oxidoreductase</keyword>
<dbReference type="Pfam" id="PF01565">
    <property type="entry name" value="FAD_binding_4"/>
    <property type="match status" value="1"/>
</dbReference>
<proteinExistence type="inferred from homology"/>
<protein>
    <submittedName>
        <fullName evidence="7">FAD-linked oxidase</fullName>
    </submittedName>
</protein>
<dbReference type="RefSeq" id="WP_068333120.1">
    <property type="nucleotide sequence ID" value="NZ_LQBP01000002.1"/>
</dbReference>
<dbReference type="AlphaFoldDB" id="A0A0X3TZ94"/>
<evidence type="ECO:0000256" key="2">
    <source>
        <dbReference type="ARBA" id="ARBA00005466"/>
    </source>
</evidence>
<feature type="domain" description="FAD-binding PCMH-type" evidence="6">
    <location>
        <begin position="49"/>
        <end position="219"/>
    </location>
</feature>
<keyword evidence="3" id="KW-0285">Flavoprotein</keyword>
<dbReference type="InterPro" id="IPR016169">
    <property type="entry name" value="FAD-bd_PCMH_sub2"/>
</dbReference>
<keyword evidence="4" id="KW-0274">FAD</keyword>
<name>A0A0X3TZ94_9RHOB</name>
<evidence type="ECO:0000256" key="1">
    <source>
        <dbReference type="ARBA" id="ARBA00001974"/>
    </source>
</evidence>
<comment type="caution">
    <text evidence="7">The sequence shown here is derived from an EMBL/GenBank/DDBJ whole genome shotgun (WGS) entry which is preliminary data.</text>
</comment>
<comment type="similarity">
    <text evidence="2">Belongs to the oxygen-dependent FAD-linked oxidoreductase family.</text>
</comment>
<dbReference type="STRING" id="1685378.AVO44_04330"/>
<dbReference type="InterPro" id="IPR036318">
    <property type="entry name" value="FAD-bd_PCMH-like_sf"/>
</dbReference>
<dbReference type="PANTHER" id="PTHR42973">
    <property type="entry name" value="BINDING OXIDOREDUCTASE, PUTATIVE (AFU_ORTHOLOGUE AFUA_1G17690)-RELATED"/>
    <property type="match status" value="1"/>
</dbReference>
<dbReference type="SUPFAM" id="SSF56176">
    <property type="entry name" value="FAD-binding/transporter-associated domain-like"/>
    <property type="match status" value="1"/>
</dbReference>
<dbReference type="Proteomes" id="UP000053690">
    <property type="component" value="Unassembled WGS sequence"/>
</dbReference>
<dbReference type="PANTHER" id="PTHR42973:SF39">
    <property type="entry name" value="FAD-BINDING PCMH-TYPE DOMAIN-CONTAINING PROTEIN"/>
    <property type="match status" value="1"/>
</dbReference>
<organism evidence="7 8">
    <name type="scientific">Ruegeria profundi</name>
    <dbReference type="NCBI Taxonomy" id="1685378"/>
    <lineage>
        <taxon>Bacteria</taxon>
        <taxon>Pseudomonadati</taxon>
        <taxon>Pseudomonadota</taxon>
        <taxon>Alphaproteobacteria</taxon>
        <taxon>Rhodobacterales</taxon>
        <taxon>Roseobacteraceae</taxon>
        <taxon>Ruegeria</taxon>
    </lineage>
</organism>
<dbReference type="EMBL" id="LQBP01000002">
    <property type="protein sequence ID" value="KUJ81105.1"/>
    <property type="molecule type" value="Genomic_DNA"/>
</dbReference>
<evidence type="ECO:0000256" key="4">
    <source>
        <dbReference type="ARBA" id="ARBA00022827"/>
    </source>
</evidence>
<reference evidence="8" key="1">
    <citation type="submission" date="2015-12" db="EMBL/GenBank/DDBJ databases">
        <authorList>
            <person name="Zhang G."/>
            <person name="Stingl U."/>
        </authorList>
    </citation>
    <scope>NUCLEOTIDE SEQUENCE [LARGE SCALE GENOMIC DNA]</scope>
    <source>
        <strain evidence="8">ZGT108</strain>
    </source>
</reference>